<feature type="region of interest" description="Disordered" evidence="10">
    <location>
        <begin position="1917"/>
        <end position="1970"/>
    </location>
</feature>
<reference evidence="13" key="2">
    <citation type="submission" date="2024-04" db="EMBL/GenBank/DDBJ databases">
        <authorList>
            <person name="Chen Y."/>
            <person name="Shah S."/>
            <person name="Dougan E. K."/>
            <person name="Thang M."/>
            <person name="Chan C."/>
        </authorList>
    </citation>
    <scope>NUCLEOTIDE SEQUENCE [LARGE SCALE GENOMIC DNA]</scope>
</reference>
<dbReference type="InterPro" id="IPR001525">
    <property type="entry name" value="C5_MeTfrase"/>
</dbReference>
<keyword evidence="6 11" id="KW-0812">Transmembrane</keyword>
<comment type="similarity">
    <text evidence="2">Belongs to the SLC29A/ENT transporter (TC 2.A.57) family.</text>
</comment>
<evidence type="ECO:0000313" key="14">
    <source>
        <dbReference type="Proteomes" id="UP001152797"/>
    </source>
</evidence>
<dbReference type="InterPro" id="IPR002259">
    <property type="entry name" value="Eqnu_transpt"/>
</dbReference>
<feature type="transmembrane region" description="Helical" evidence="11">
    <location>
        <begin position="51"/>
        <end position="72"/>
    </location>
</feature>
<dbReference type="GO" id="GO:0008168">
    <property type="term" value="F:methyltransferase activity"/>
    <property type="evidence" value="ECO:0007669"/>
    <property type="project" value="UniProtKB-KW"/>
</dbReference>
<keyword evidence="14" id="KW-1185">Reference proteome</keyword>
<dbReference type="InterPro" id="IPR029063">
    <property type="entry name" value="SAM-dependent_MTases_sf"/>
</dbReference>
<dbReference type="Proteomes" id="UP001152797">
    <property type="component" value="Unassembled WGS sequence"/>
</dbReference>
<keyword evidence="4" id="KW-0489">Methyltransferase</keyword>
<feature type="transmembrane region" description="Helical" evidence="11">
    <location>
        <begin position="109"/>
        <end position="139"/>
    </location>
</feature>
<comment type="caution">
    <text evidence="12">The sequence shown here is derived from an EMBL/GenBank/DDBJ whole genome shotgun (WGS) entry which is preliminary data.</text>
</comment>
<dbReference type="PROSITE" id="PS51375">
    <property type="entry name" value="PPR"/>
    <property type="match status" value="1"/>
</dbReference>
<organism evidence="12">
    <name type="scientific">Cladocopium goreaui</name>
    <dbReference type="NCBI Taxonomy" id="2562237"/>
    <lineage>
        <taxon>Eukaryota</taxon>
        <taxon>Sar</taxon>
        <taxon>Alveolata</taxon>
        <taxon>Dinophyceae</taxon>
        <taxon>Suessiales</taxon>
        <taxon>Symbiodiniaceae</taxon>
        <taxon>Cladocopium</taxon>
    </lineage>
</organism>
<evidence type="ECO:0000256" key="1">
    <source>
        <dbReference type="ARBA" id="ARBA00004141"/>
    </source>
</evidence>
<dbReference type="Gene3D" id="3.40.50.150">
    <property type="entry name" value="Vaccinia Virus protein VP39"/>
    <property type="match status" value="1"/>
</dbReference>
<evidence type="ECO:0000256" key="9">
    <source>
        <dbReference type="PROSITE-ProRule" id="PRU00708"/>
    </source>
</evidence>
<evidence type="ECO:0000256" key="10">
    <source>
        <dbReference type="SAM" id="MobiDB-lite"/>
    </source>
</evidence>
<feature type="transmembrane region" description="Helical" evidence="11">
    <location>
        <begin position="185"/>
        <end position="206"/>
    </location>
</feature>
<gene>
    <name evidence="12" type="ORF">C1SCF055_LOCUS17125</name>
</gene>
<feature type="transmembrane region" description="Helical" evidence="11">
    <location>
        <begin position="322"/>
        <end position="342"/>
    </location>
</feature>
<dbReference type="InterPro" id="IPR011990">
    <property type="entry name" value="TPR-like_helical_dom_sf"/>
</dbReference>
<keyword evidence="3" id="KW-0813">Transport</keyword>
<feature type="region of interest" description="Disordered" evidence="10">
    <location>
        <begin position="1414"/>
        <end position="1444"/>
    </location>
</feature>
<feature type="compositionally biased region" description="Acidic residues" evidence="10">
    <location>
        <begin position="1074"/>
        <end position="1088"/>
    </location>
</feature>
<dbReference type="EMBL" id="CAMXCT020001441">
    <property type="protein sequence ID" value="CAL1143480.1"/>
    <property type="molecule type" value="Genomic_DNA"/>
</dbReference>
<dbReference type="GO" id="GO:0005337">
    <property type="term" value="F:nucleoside transmembrane transporter activity"/>
    <property type="evidence" value="ECO:0007669"/>
    <property type="project" value="InterPro"/>
</dbReference>
<evidence type="ECO:0000313" key="13">
    <source>
        <dbReference type="EMBL" id="CAL1143480.1"/>
    </source>
</evidence>
<dbReference type="EMBL" id="CAMXCT010001441">
    <property type="protein sequence ID" value="CAI3990105.1"/>
    <property type="molecule type" value="Genomic_DNA"/>
</dbReference>
<dbReference type="PANTHER" id="PTHR10332:SF10">
    <property type="entry name" value="EQUILIBRATIVE NUCLEOSIDE TRANSPORTER 4"/>
    <property type="match status" value="1"/>
</dbReference>
<name>A0A9P1CEF8_9DINO</name>
<accession>A0A9P1CEF8</accession>
<comment type="subcellular location">
    <subcellularLocation>
        <location evidence="1">Membrane</location>
        <topology evidence="1">Multi-pass membrane protein</topology>
    </subcellularLocation>
</comment>
<feature type="repeat" description="PPR" evidence="9">
    <location>
        <begin position="520"/>
        <end position="554"/>
    </location>
</feature>
<reference evidence="12" key="1">
    <citation type="submission" date="2022-10" db="EMBL/GenBank/DDBJ databases">
        <authorList>
            <person name="Chen Y."/>
            <person name="Dougan E. K."/>
            <person name="Chan C."/>
            <person name="Rhodes N."/>
            <person name="Thang M."/>
        </authorList>
    </citation>
    <scope>NUCLEOTIDE SEQUENCE</scope>
</reference>
<feature type="transmembrane region" description="Helical" evidence="11">
    <location>
        <begin position="290"/>
        <end position="310"/>
    </location>
</feature>
<protein>
    <submittedName>
        <fullName evidence="12">Uncharacterized protein</fullName>
    </submittedName>
</protein>
<evidence type="ECO:0000256" key="6">
    <source>
        <dbReference type="ARBA" id="ARBA00022692"/>
    </source>
</evidence>
<dbReference type="EMBL" id="CAMXCT030001441">
    <property type="protein sequence ID" value="CAL4777417.1"/>
    <property type="molecule type" value="Genomic_DNA"/>
</dbReference>
<sequence>MLMNRLIEDERSSRQWTDISFFILGAATTITWDSIYMSVSYFQQFLGKQVLSVLSLCFSLPLFVAMLFCLCLKTQLPVKLMACLVRLCIAYMLGFCILILLAGSCDIEIPVGLLCFLVGLCGIASGVMQSMIASVTGLFSQFSLESGASASALKGTGGAILIPMAVQIGFLPAAMAGASTINQSLIVVFLLSSGMLLLSLLALRILARTDTWEMAAASPCAANACVVECRNPVENTLGQARDFSRQRLVLVRWCAIGQVFSLTLTTFLLALSPHIPPSPTGTEEMFWQEYLATVLIATQSVANFLGRLSITGRWCMRPAPVTVLVSMVVIRVIFIPCILSYAKGRMHWLLPSDPLNLSIILAYGLMSFSGGICAMLLSQKAQNPVSDRLTDHLDRHSAGRPKEAAQASDFSSVTTWSAHELPDWTTKTLTQDELRHNDVFEFHMAPKIPPCSLSSDLEASAGVESLACLVSWDAKYRSMDQHHHEMSEKREFPGGLRIGGRRRQWQEALELFGRCNTKADVATYNALMTSCQRASRWQWALWLFQQIKVATLQANRCRRLTLFDVIFDSTQDQVDLLLTDQTEVIAHGLRPSEDLFRCVELCAGLACSSVGLSAAGFRHVCSVEWRAPLVELHRLCNPGVPVIHGDIADLACIRDVLRRIEPPFTLMTGFSCQPYCSGRSQGGSCDDRSSTVPATIKACHLCQCPLLILECVTQARSNQFVRSCLQVLSEQLGYHLREVTLKLEDVWCSKRYRWWVVASHPALGPMSIPVWPKSPTLCIRDIMPFVKTWSPADMAALQLTAHEQALFTLDGSSLRKYLVQMDGKLPTSLHSAGSQADACPCGCRQAFSEQMIRQRGVYAQLVQCQIDGNVVYRHLHPIEFALLNAMPPPPALLHGDVPDLRLCLGAIGQLASPLQSVWIGASVMQQLRQLLDFSPIMPSEILGNFKTLLFQCARDAFPNVPAPPSRFGWTDLVYPDGTSTRVQVFEDTTAIELFQAEFALTKEAPADQWIDEASGATLDFYTPVAGKRILVTGVPPLPLRSATASASSAAAASPPLDFSDVSVSHAEPPATDLDPIEEVSDQPEDEPMPPEGHVDSDIDTFDTTRSSGAAASASGHSMDTLFGLHNLTGVQLSALVPPLVPDLRSCRMFRQATVHSPSRLAVLENQGSAMGDDEITLHMYACLYLSGRKEVQFLDPLLAVGWLKCGTVESVTEWVQQYPAVNHIFTAIPVNDHWMPVMWTLGQNEVRVAMWEHNDVEIDELSSLHGLICSAWKKPHFSLACTRRSFARGYCGAAAVAFAFHKLLGKDLPSSEAELIELHLDLKASFVEASRAEVFHRKPWCWGLGVPDVVGLTSELLKSHGVPDSQATLRARLVVQSLGKHEVHQAVTGISPWKSLKTLANLQSPPLQMVLPDEQQQHNQGKPASKPKSRTAGKRLAPSKPAELDPSKLAIEHGAFCTQNDALGQISVASIGPLATGVAITSYQAALPFLQSGQILTNHGLALLVLGSPTDLQTTLDWSTIRFAARCSMNQEPMLVSGILVQLGRMPVFQYTARDIPAIPSVEVACARITVFQDQWDGNWEEFSGRPVKHVLAVLQCLQTCRNGQACTCPAWHPTQDQTHDAVLDVFRRQFFNEAGRVVKWDKATHFGFFVRYVKHLEQKVLCASGQHGIFTEPKTEDALKPHSDYQVVWLPQLDFGAVAHKAQCEAQSLGVARSGKRFGLRVHVSNFQKVFTNTKPDAVYLAPGSRVTYQCGPWPFGSDRKSIARILKASGWESRPLQPLHHVPGGLMWAVQAVVDPPVNLLAMQHGQVLITRQDTKALPAEPVPSVVGHAKTLELCRSSDPAASDPWLTNDPWSKAIAQAPAVAPAPPAPNVLHELEQRLEQSILSKLPTEKMDVDDQDMRLQQLESQVHLLTTKVHHPRASSAERRTGSDASTADEDANGLTDTAHVHDAHGSNEPYRGDFVQETSY</sequence>
<dbReference type="Gene3D" id="1.25.40.10">
    <property type="entry name" value="Tetratricopeptide repeat domain"/>
    <property type="match status" value="1"/>
</dbReference>
<dbReference type="InterPro" id="IPR002885">
    <property type="entry name" value="PPR_rpt"/>
</dbReference>
<feature type="transmembrane region" description="Helical" evidence="11">
    <location>
        <begin position="21"/>
        <end position="39"/>
    </location>
</feature>
<dbReference type="GO" id="GO:0032259">
    <property type="term" value="P:methylation"/>
    <property type="evidence" value="ECO:0007669"/>
    <property type="project" value="UniProtKB-KW"/>
</dbReference>
<keyword evidence="5" id="KW-0808">Transferase</keyword>
<evidence type="ECO:0000256" key="7">
    <source>
        <dbReference type="ARBA" id="ARBA00022989"/>
    </source>
</evidence>
<evidence type="ECO:0000256" key="5">
    <source>
        <dbReference type="ARBA" id="ARBA00022679"/>
    </source>
</evidence>
<dbReference type="SUPFAM" id="SSF53335">
    <property type="entry name" value="S-adenosyl-L-methionine-dependent methyltransferases"/>
    <property type="match status" value="1"/>
</dbReference>
<keyword evidence="8 11" id="KW-0472">Membrane</keyword>
<feature type="transmembrane region" description="Helical" evidence="11">
    <location>
        <begin position="84"/>
        <end position="103"/>
    </location>
</feature>
<evidence type="ECO:0000256" key="4">
    <source>
        <dbReference type="ARBA" id="ARBA00022603"/>
    </source>
</evidence>
<evidence type="ECO:0000313" key="12">
    <source>
        <dbReference type="EMBL" id="CAI3990105.1"/>
    </source>
</evidence>
<feature type="transmembrane region" description="Helical" evidence="11">
    <location>
        <begin position="249"/>
        <end position="270"/>
    </location>
</feature>
<proteinExistence type="inferred from homology"/>
<evidence type="ECO:0000256" key="11">
    <source>
        <dbReference type="SAM" id="Phobius"/>
    </source>
</evidence>
<dbReference type="PANTHER" id="PTHR10332">
    <property type="entry name" value="EQUILIBRATIVE NUCLEOSIDE TRANSPORTER"/>
    <property type="match status" value="1"/>
</dbReference>
<evidence type="ECO:0000256" key="2">
    <source>
        <dbReference type="ARBA" id="ARBA00007965"/>
    </source>
</evidence>
<dbReference type="Pfam" id="PF00145">
    <property type="entry name" value="DNA_methylase"/>
    <property type="match status" value="1"/>
</dbReference>
<evidence type="ECO:0000256" key="3">
    <source>
        <dbReference type="ARBA" id="ARBA00022448"/>
    </source>
</evidence>
<feature type="region of interest" description="Disordered" evidence="10">
    <location>
        <begin position="1058"/>
        <end position="1112"/>
    </location>
</feature>
<keyword evidence="7 11" id="KW-1133">Transmembrane helix</keyword>
<evidence type="ECO:0000256" key="8">
    <source>
        <dbReference type="ARBA" id="ARBA00023136"/>
    </source>
</evidence>
<dbReference type="GO" id="GO:0005886">
    <property type="term" value="C:plasma membrane"/>
    <property type="evidence" value="ECO:0007669"/>
    <property type="project" value="TreeGrafter"/>
</dbReference>